<dbReference type="InterPro" id="IPR001599">
    <property type="entry name" value="Macroglobln_a2"/>
</dbReference>
<dbReference type="EMBL" id="VVIM01000002">
    <property type="protein sequence ID" value="KAB0802797.1"/>
    <property type="molecule type" value="Genomic_DNA"/>
</dbReference>
<dbReference type="Pfam" id="PF07703">
    <property type="entry name" value="A2M_BRD"/>
    <property type="match status" value="1"/>
</dbReference>
<accession>A0A5N4AZM2</accession>
<proteinExistence type="predicted"/>
<dbReference type="SMART" id="SM01361">
    <property type="entry name" value="A2M_recep"/>
    <property type="match status" value="1"/>
</dbReference>
<dbReference type="GO" id="GO:0005615">
    <property type="term" value="C:extracellular space"/>
    <property type="evidence" value="ECO:0007669"/>
    <property type="project" value="InterPro"/>
</dbReference>
<dbReference type="Pfam" id="PF00207">
    <property type="entry name" value="A2M"/>
    <property type="match status" value="1"/>
</dbReference>
<dbReference type="Gene3D" id="1.50.10.20">
    <property type="match status" value="1"/>
</dbReference>
<organism evidence="9 10">
    <name type="scientific">Photinus pyralis</name>
    <name type="common">Common eastern firefly</name>
    <name type="synonym">Lampyris pyralis</name>
    <dbReference type="NCBI Taxonomy" id="7054"/>
    <lineage>
        <taxon>Eukaryota</taxon>
        <taxon>Metazoa</taxon>
        <taxon>Ecdysozoa</taxon>
        <taxon>Arthropoda</taxon>
        <taxon>Hexapoda</taxon>
        <taxon>Insecta</taxon>
        <taxon>Pterygota</taxon>
        <taxon>Neoptera</taxon>
        <taxon>Endopterygota</taxon>
        <taxon>Coleoptera</taxon>
        <taxon>Polyphaga</taxon>
        <taxon>Elateriformia</taxon>
        <taxon>Elateroidea</taxon>
        <taxon>Lampyridae</taxon>
        <taxon>Lampyrinae</taxon>
        <taxon>Photinus</taxon>
    </lineage>
</organism>
<protein>
    <recommendedName>
        <fullName evidence="11">Alpha-2-macroglobulin domain-containing protein</fullName>
    </recommendedName>
</protein>
<gene>
    <name evidence="9" type="ORF">PPYR_04983</name>
</gene>
<keyword evidence="1 5" id="KW-0732">Signal</keyword>
<comment type="caution">
    <text evidence="9">The sequence shown here is derived from an EMBL/GenBank/DDBJ whole genome shotgun (WGS) entry which is preliminary data.</text>
</comment>
<dbReference type="Pfam" id="PF07678">
    <property type="entry name" value="TED_complement"/>
    <property type="match status" value="1"/>
</dbReference>
<evidence type="ECO:0000256" key="3">
    <source>
        <dbReference type="ARBA" id="ARBA00023157"/>
    </source>
</evidence>
<dbReference type="SMART" id="SM01359">
    <property type="entry name" value="A2M_N_2"/>
    <property type="match status" value="1"/>
</dbReference>
<evidence type="ECO:0000313" key="9">
    <source>
        <dbReference type="EMBL" id="KAB0802797.1"/>
    </source>
</evidence>
<feature type="domain" description="Alpha-2-macroglobulin" evidence="7">
    <location>
        <begin position="574"/>
        <end position="664"/>
    </location>
</feature>
<feature type="chain" id="PRO_5024293668" description="Alpha-2-macroglobulin domain-containing protein" evidence="5">
    <location>
        <begin position="25"/>
        <end position="1758"/>
    </location>
</feature>
<keyword evidence="3" id="KW-1015">Disulfide bond</keyword>
<dbReference type="InterPro" id="IPR050473">
    <property type="entry name" value="A2M/Complement_sys"/>
</dbReference>
<feature type="domain" description="Alpha-2-macroglobulin bait region" evidence="6">
    <location>
        <begin position="351"/>
        <end position="490"/>
    </location>
</feature>
<evidence type="ECO:0000259" key="8">
    <source>
        <dbReference type="SMART" id="SM01361"/>
    </source>
</evidence>
<dbReference type="Gene3D" id="2.60.40.1930">
    <property type="match status" value="2"/>
</dbReference>
<dbReference type="PANTHER" id="PTHR11412">
    <property type="entry name" value="MACROGLOBULIN / COMPLEMENT"/>
    <property type="match status" value="1"/>
</dbReference>
<evidence type="ECO:0000259" key="6">
    <source>
        <dbReference type="SMART" id="SM01359"/>
    </source>
</evidence>
<dbReference type="Gene3D" id="2.60.40.690">
    <property type="entry name" value="Alpha-macroglobulin, receptor-binding domain"/>
    <property type="match status" value="1"/>
</dbReference>
<dbReference type="InterPro" id="IPR022041">
    <property type="entry name" value="Methyltransf_FA"/>
</dbReference>
<name>A0A5N4AZM2_PHOPY</name>
<dbReference type="Pfam" id="PF07677">
    <property type="entry name" value="A2M_recep"/>
    <property type="match status" value="1"/>
</dbReference>
<evidence type="ECO:0000313" key="10">
    <source>
        <dbReference type="Proteomes" id="UP000327044"/>
    </source>
</evidence>
<evidence type="ECO:0008006" key="11">
    <source>
        <dbReference type="Google" id="ProtNLM"/>
    </source>
</evidence>
<feature type="domain" description="Alpha-macroglobulin receptor-binding" evidence="8">
    <location>
        <begin position="1371"/>
        <end position="1461"/>
    </location>
</feature>
<dbReference type="OrthoDB" id="2142040at2759"/>
<dbReference type="SUPFAM" id="SSF49410">
    <property type="entry name" value="Alpha-macroglobulin receptor domain"/>
    <property type="match status" value="1"/>
</dbReference>
<dbReference type="SUPFAM" id="SSF48239">
    <property type="entry name" value="Terpenoid cyclases/Protein prenyltransferases"/>
    <property type="match status" value="1"/>
</dbReference>
<sequence length="1758" mass="195370">MNEIMERLVILLTLLLSRFSHSYAEDCVTGFSVVAPELAVPGKTTAVFVTLHGPTSVRPLNVTLRLSQDSSDEDSFRQPIETTQEIKGHGILPLEIPLDANGNFILQTLVNCTERDACELQSSSQMRLVGPVRDVIIRPAKHAYKPGEIVSFWVLALDHDLQIANEAIATISIKDPAGTKVALWYQVPLDEGIKAFSLPLSEYARVGRWLMHVEVESAEFTAPIEVSPGAGTDLPDVSAAEEHYVELRFGREMRRRYKPGLPFVGKVEAMSTEKSVRVRVKVYDNSTSIYSQDIEISAGEGTFVVPAIMADSEVIALQAELVSVEGKEIESHYVLAREPIYKWNSSSDCYLLIEGVEHTLQPEEEAHVLILSTCPCERDLHYVITTDGRVTDWAQRRYEDPVPPTTSTSSGAICRLHFSFTVRSVMAPVSQLLVYYVTPQGEPVSDVISFDVKLLNRQVYVNLEEREWWLPGQSLDLEVVAEPSSLVCLLGGRFRGSNDIKFDPRISEDRTPATETGEIDFLEAGVVFFQRRCTKKGDSGVSTVSYRQRGSGAGPSNRRRPPESLVGGAPFDQLWLWKCFNYTSEIASTGLTIPAPQEAGKWSLWALTVASGGLRFSSSVNVQVFRPLQAEFYLPPSLRVGETLEVDIKIANNLNSCMDVTALLALSEGAQFLSNGLLYVTERLRLGPQGATSLVVRLLVTTSGVKNMTVEVNGYSSPSCEGTQTPIPNATLAGAVMRSSTVMVYPEGLVRTDTESAYFCANENIIISTSDNFKYEWIGAPRNRAGVVLEIKAGSSNIINSVHIALAENRIISDKIYRLTIGDSENSVTWLGRGRHEYGVHLTSADTPQILSTDDWKTFWLSWEKATLAFGIGHLLHNNTLLKWKMDRKIKIQQIGFASAWGSTAEFRIWNFNDESGFSQVLHLDTPKSLVPGSESGELLVSGGLALPAMLKKREGWGGLSGALASLAPILKIKHLGIKANASEKKNLLENLPKYIQTILSCRKPDNSFSEHQMVGSHKSTVSILNALMETQAYFTVDPDLIQGAMRWIQSRQEDDGSFTPLPADAKLSFANLNNTDESNSTSELLMLEQVVIITAETLIAFHDYSFENSEEVYTFKKAASYLERVVTRVKSSEALAATTFALVLYKSQQARWAIQKLLNVSISEEGDFEWPHPMPKRDAADWLYEADSDKTLKEPIVATVEDYKAAIYALNIFCHIEEYKLAESVARYLFYRSHMLDKHPELLYPAVRAFSHYDTLVNDRHRSLTISLATSGMELTDTLELKSEKPTQLLHLPSLPTKVFVYATGAGCATIQGKINYSTYSVASRTALVDLWSGIVQEILPDRSSVEEIEGKLPMLKIKHCFRWKGLLPSGVLRLEVSLFSGFELTSITQILVNSSESMAEMQHGCSANNIWFAIANVSTHCPICVQYIVRSTFIISSLRPAFARIYPTSREDLAAETFFHTSGASVLMKGITDDDLITWFGTNTTTANDPVVDAYQKCDITYEYTSTETPEASTVTNVNTNTPNPLSKIDDLSISTYTINVDNTSISNLSKIFDESELIIPTAIAINDRTSPLSNQSKTESTTPLTLDNIIIQDKVKVTIGNDESLQNINNHQFQNESNGLNTRRNPKIAFIIKNTIHSLTNHTSLEKNKWTTHTPANTSVVPTTTTSVKSETNLIASKVMSPIRHINTEKHNLPITLLKNKIDDEHLATFAPEIKNDRYLLLDKEELWGMLREAVSDEMNKKEHNTNTFERPKIT</sequence>
<reference evidence="9 10" key="1">
    <citation type="journal article" date="2018" name="Elife">
        <title>Firefly genomes illuminate parallel origins of bioluminescence in beetles.</title>
        <authorList>
            <person name="Fallon T.R."/>
            <person name="Lower S.E."/>
            <person name="Chang C.H."/>
            <person name="Bessho-Uehara M."/>
            <person name="Martin G.J."/>
            <person name="Bewick A.J."/>
            <person name="Behringer M."/>
            <person name="Debat H.J."/>
            <person name="Wong I."/>
            <person name="Day J.C."/>
            <person name="Suvorov A."/>
            <person name="Silva C.J."/>
            <person name="Stanger-Hall K.F."/>
            <person name="Hall D.W."/>
            <person name="Schmitz R.J."/>
            <person name="Nelson D.R."/>
            <person name="Lewis S.M."/>
            <person name="Shigenobu S."/>
            <person name="Bybee S.M."/>
            <person name="Larracuente A.M."/>
            <person name="Oba Y."/>
            <person name="Weng J.K."/>
        </authorList>
    </citation>
    <scope>NUCLEOTIDE SEQUENCE [LARGE SCALE GENOMIC DNA]</scope>
    <source>
        <strain evidence="9">1611_PpyrPB1</strain>
        <tissue evidence="9">Whole body</tissue>
    </source>
</reference>
<dbReference type="InterPro" id="IPR008930">
    <property type="entry name" value="Terpenoid_cyclase/PrenylTrfase"/>
</dbReference>
<dbReference type="Pfam" id="PF12248">
    <property type="entry name" value="Methyltransf_FA"/>
    <property type="match status" value="1"/>
</dbReference>
<keyword evidence="10" id="KW-1185">Reference proteome</keyword>
<dbReference type="InterPro" id="IPR002890">
    <property type="entry name" value="MG2"/>
</dbReference>
<feature type="region of interest" description="Disordered" evidence="4">
    <location>
        <begin position="537"/>
        <end position="563"/>
    </location>
</feature>
<dbReference type="Pfam" id="PF01835">
    <property type="entry name" value="MG2"/>
    <property type="match status" value="1"/>
</dbReference>
<feature type="signal peptide" evidence="5">
    <location>
        <begin position="1"/>
        <end position="24"/>
    </location>
</feature>
<dbReference type="SMART" id="SM01360">
    <property type="entry name" value="A2M"/>
    <property type="match status" value="1"/>
</dbReference>
<keyword evidence="2" id="KW-0882">Thioester bond</keyword>
<dbReference type="InterPro" id="IPR036595">
    <property type="entry name" value="A-macroglobulin_rcpt-bd_sf"/>
</dbReference>
<dbReference type="PANTHER" id="PTHR11412:SF136">
    <property type="entry name" value="CD109 ANTIGEN"/>
    <property type="match status" value="1"/>
</dbReference>
<dbReference type="InParanoid" id="A0A5N4AZM2"/>
<dbReference type="InterPro" id="IPR009048">
    <property type="entry name" value="A-macroglobulin_rcpt-bd"/>
</dbReference>
<evidence type="ECO:0000256" key="5">
    <source>
        <dbReference type="SAM" id="SignalP"/>
    </source>
</evidence>
<evidence type="ECO:0000259" key="7">
    <source>
        <dbReference type="SMART" id="SM01360"/>
    </source>
</evidence>
<dbReference type="Proteomes" id="UP000327044">
    <property type="component" value="Unassembled WGS sequence"/>
</dbReference>
<dbReference type="InterPro" id="IPR011625">
    <property type="entry name" value="A2M_N_BRD"/>
</dbReference>
<dbReference type="GO" id="GO:0004866">
    <property type="term" value="F:endopeptidase inhibitor activity"/>
    <property type="evidence" value="ECO:0007669"/>
    <property type="project" value="InterPro"/>
</dbReference>
<evidence type="ECO:0000256" key="2">
    <source>
        <dbReference type="ARBA" id="ARBA00022966"/>
    </source>
</evidence>
<evidence type="ECO:0000256" key="4">
    <source>
        <dbReference type="SAM" id="MobiDB-lite"/>
    </source>
</evidence>
<dbReference type="InterPro" id="IPR011626">
    <property type="entry name" value="Alpha-macroglobulin_TED"/>
</dbReference>
<evidence type="ECO:0000256" key="1">
    <source>
        <dbReference type="ARBA" id="ARBA00022729"/>
    </source>
</evidence>